<dbReference type="PANTHER" id="PTHR24421">
    <property type="entry name" value="NITRATE/NITRITE SENSOR PROTEIN NARX-RELATED"/>
    <property type="match status" value="1"/>
</dbReference>
<sequence>MVTLTREQLEDRLAALHRASLELVQDISLESLLYRIAVLACEQAQAQFAAVGVLDENGGLERFIPVGMSDAEVAMMEHPPRGLGLIGELMRSSETIRVDDMAADPRSAGFPAHHPPMTSFLGVPIRQSSRSLGQIYLTNKIGAPAFTQNDQQVIETLASYAAIAISNARLYRQLIRRDRVLTRRNENLALLNKLASTLATSGDVDEVLNRSLKQVLDYLGLEAGEIYLRQGSSKLLKRTAHRSRSGSTLWAQAQFLEGEGMVGTVAKTGQSNLVNLGESDETPDLLPAARQENYRQVACFPLTGRQGAQGVFCVAAGAGQPLGDLEMQFLAAISSWVGTAIENVQLNLQQRRLAVLEERERFGMDLHDGVIQSIYAVGLTLEHARLLLNENPDHARQRIDQAISDLNSTIRDIRAYILDLRPRQLHDENLMEGIKRLVNEFRVNSLVDVNLSGPTTGFPGLQEEQAITLFHICQEALANIAKHARAKHVEVSLWMTADRALLEVSDDGRGFDETKVKVNIGHGLSNMQTRTRNVGGDVDISSAAGEGTTVLAWVPLSKEG</sequence>
<accession>A0A0P6XSI7</accession>
<keyword evidence="6" id="KW-1185">Reference proteome</keyword>
<dbReference type="GO" id="GO:0046983">
    <property type="term" value="F:protein dimerization activity"/>
    <property type="evidence" value="ECO:0007669"/>
    <property type="project" value="InterPro"/>
</dbReference>
<protein>
    <recommendedName>
        <fullName evidence="4">Histidine kinase domain-containing protein</fullName>
    </recommendedName>
</protein>
<dbReference type="RefSeq" id="WP_062416734.1">
    <property type="nucleotide sequence ID" value="NZ_DF967974.1"/>
</dbReference>
<dbReference type="Gene3D" id="3.30.565.10">
    <property type="entry name" value="Histidine kinase-like ATPase, C-terminal domain"/>
    <property type="match status" value="1"/>
</dbReference>
<keyword evidence="3" id="KW-0902">Two-component regulatory system</keyword>
<organism evidence="5 6">
    <name type="scientific">Levilinea saccharolytica</name>
    <dbReference type="NCBI Taxonomy" id="229921"/>
    <lineage>
        <taxon>Bacteria</taxon>
        <taxon>Bacillati</taxon>
        <taxon>Chloroflexota</taxon>
        <taxon>Anaerolineae</taxon>
        <taxon>Anaerolineales</taxon>
        <taxon>Anaerolineaceae</taxon>
        <taxon>Levilinea</taxon>
    </lineage>
</organism>
<evidence type="ECO:0000256" key="1">
    <source>
        <dbReference type="ARBA" id="ARBA00022679"/>
    </source>
</evidence>
<dbReference type="GO" id="GO:0000155">
    <property type="term" value="F:phosphorelay sensor kinase activity"/>
    <property type="evidence" value="ECO:0007669"/>
    <property type="project" value="InterPro"/>
</dbReference>
<dbReference type="STRING" id="229921.ADN01_08605"/>
<dbReference type="InterPro" id="IPR050482">
    <property type="entry name" value="Sensor_HK_TwoCompSys"/>
</dbReference>
<dbReference type="Gene3D" id="3.30.450.40">
    <property type="match status" value="2"/>
</dbReference>
<reference evidence="5 6" key="1">
    <citation type="submission" date="2015-07" db="EMBL/GenBank/DDBJ databases">
        <title>Genome sequence of Levilinea saccharolytica DSM 16555.</title>
        <authorList>
            <person name="Hemp J."/>
            <person name="Ward L.M."/>
            <person name="Pace L.A."/>
            <person name="Fischer W.W."/>
        </authorList>
    </citation>
    <scope>NUCLEOTIDE SEQUENCE [LARGE SCALE GENOMIC DNA]</scope>
    <source>
        <strain evidence="5 6">KIBI-1</strain>
    </source>
</reference>
<proteinExistence type="predicted"/>
<evidence type="ECO:0000256" key="3">
    <source>
        <dbReference type="ARBA" id="ARBA00023012"/>
    </source>
</evidence>
<evidence type="ECO:0000256" key="2">
    <source>
        <dbReference type="ARBA" id="ARBA00022777"/>
    </source>
</evidence>
<dbReference type="OrthoDB" id="9781904at2"/>
<dbReference type="Proteomes" id="UP000050501">
    <property type="component" value="Unassembled WGS sequence"/>
</dbReference>
<evidence type="ECO:0000313" key="5">
    <source>
        <dbReference type="EMBL" id="KPL83335.1"/>
    </source>
</evidence>
<dbReference type="InterPro" id="IPR011712">
    <property type="entry name" value="Sig_transdc_His_kin_sub3_dim/P"/>
</dbReference>
<dbReference type="Pfam" id="PF02518">
    <property type="entry name" value="HATPase_c"/>
    <property type="match status" value="1"/>
</dbReference>
<keyword evidence="2" id="KW-0418">Kinase</keyword>
<dbReference type="EMBL" id="LGCM01000032">
    <property type="protein sequence ID" value="KPL83335.1"/>
    <property type="molecule type" value="Genomic_DNA"/>
</dbReference>
<comment type="caution">
    <text evidence="5">The sequence shown here is derived from an EMBL/GenBank/DDBJ whole genome shotgun (WGS) entry which is preliminary data.</text>
</comment>
<dbReference type="Gene3D" id="1.20.5.1930">
    <property type="match status" value="1"/>
</dbReference>
<dbReference type="Pfam" id="PF13185">
    <property type="entry name" value="GAF_2"/>
    <property type="match status" value="2"/>
</dbReference>
<dbReference type="SMART" id="SM00387">
    <property type="entry name" value="HATPase_c"/>
    <property type="match status" value="1"/>
</dbReference>
<dbReference type="InterPro" id="IPR029016">
    <property type="entry name" value="GAF-like_dom_sf"/>
</dbReference>
<dbReference type="PROSITE" id="PS50109">
    <property type="entry name" value="HIS_KIN"/>
    <property type="match status" value="1"/>
</dbReference>
<dbReference type="InterPro" id="IPR036890">
    <property type="entry name" value="HATPase_C_sf"/>
</dbReference>
<dbReference type="InterPro" id="IPR003018">
    <property type="entry name" value="GAF"/>
</dbReference>
<dbReference type="GO" id="GO:0016020">
    <property type="term" value="C:membrane"/>
    <property type="evidence" value="ECO:0007669"/>
    <property type="project" value="InterPro"/>
</dbReference>
<dbReference type="InterPro" id="IPR005467">
    <property type="entry name" value="His_kinase_dom"/>
</dbReference>
<keyword evidence="1" id="KW-0808">Transferase</keyword>
<dbReference type="SUPFAM" id="SSF55781">
    <property type="entry name" value="GAF domain-like"/>
    <property type="match status" value="2"/>
</dbReference>
<dbReference type="SUPFAM" id="SSF55874">
    <property type="entry name" value="ATPase domain of HSP90 chaperone/DNA topoisomerase II/histidine kinase"/>
    <property type="match status" value="1"/>
</dbReference>
<dbReference type="AlphaFoldDB" id="A0A0P6XSI7"/>
<name>A0A0P6XSI7_9CHLR</name>
<feature type="domain" description="Histidine kinase" evidence="4">
    <location>
        <begin position="469"/>
        <end position="558"/>
    </location>
</feature>
<dbReference type="CDD" id="cd16917">
    <property type="entry name" value="HATPase_UhpB-NarQ-NarX-like"/>
    <property type="match status" value="1"/>
</dbReference>
<dbReference type="SMART" id="SM00065">
    <property type="entry name" value="GAF"/>
    <property type="match status" value="2"/>
</dbReference>
<gene>
    <name evidence="5" type="ORF">ADN01_08605</name>
</gene>
<evidence type="ECO:0000259" key="4">
    <source>
        <dbReference type="PROSITE" id="PS50109"/>
    </source>
</evidence>
<dbReference type="Pfam" id="PF07730">
    <property type="entry name" value="HisKA_3"/>
    <property type="match status" value="1"/>
</dbReference>
<evidence type="ECO:0000313" key="6">
    <source>
        <dbReference type="Proteomes" id="UP000050501"/>
    </source>
</evidence>
<dbReference type="InterPro" id="IPR003594">
    <property type="entry name" value="HATPase_dom"/>
</dbReference>